<dbReference type="RefSeq" id="WP_058021653.1">
    <property type="nucleotide sequence ID" value="NZ_CP013189.1"/>
</dbReference>
<dbReference type="Gene3D" id="3.90.226.10">
    <property type="entry name" value="2-enoyl-CoA Hydratase, Chain A, domain 1"/>
    <property type="match status" value="1"/>
</dbReference>
<dbReference type="STRING" id="1249552.PS2015_1535"/>
<organism evidence="8 9">
    <name type="scientific">Pseudohongiella spirulinae</name>
    <dbReference type="NCBI Taxonomy" id="1249552"/>
    <lineage>
        <taxon>Bacteria</taxon>
        <taxon>Pseudomonadati</taxon>
        <taxon>Pseudomonadota</taxon>
        <taxon>Gammaproteobacteria</taxon>
        <taxon>Pseudomonadales</taxon>
        <taxon>Pseudohongiellaceae</taxon>
        <taxon>Pseudohongiella</taxon>
    </lineage>
</organism>
<dbReference type="FunFam" id="3.90.226.10:FF:000090">
    <property type="entry name" value="Tail-specific protease"/>
    <property type="match status" value="1"/>
</dbReference>
<evidence type="ECO:0000313" key="9">
    <source>
        <dbReference type="Proteomes" id="UP000065641"/>
    </source>
</evidence>
<gene>
    <name evidence="8" type="ORF">PS2015_1535</name>
</gene>
<dbReference type="GO" id="GO:0007165">
    <property type="term" value="P:signal transduction"/>
    <property type="evidence" value="ECO:0007669"/>
    <property type="project" value="TreeGrafter"/>
</dbReference>
<name>A0A0S2KDW7_9GAMM</name>
<proteinExistence type="inferred from homology"/>
<dbReference type="InterPro" id="IPR004447">
    <property type="entry name" value="Peptidase_S41A"/>
</dbReference>
<keyword evidence="4 5" id="KW-0720">Serine protease</keyword>
<evidence type="ECO:0000256" key="5">
    <source>
        <dbReference type="RuleBase" id="RU004404"/>
    </source>
</evidence>
<dbReference type="PROSITE" id="PS50106">
    <property type="entry name" value="PDZ"/>
    <property type="match status" value="1"/>
</dbReference>
<dbReference type="SUPFAM" id="SSF52096">
    <property type="entry name" value="ClpP/crotonase"/>
    <property type="match status" value="1"/>
</dbReference>
<dbReference type="Pfam" id="PF00595">
    <property type="entry name" value="PDZ"/>
    <property type="match status" value="1"/>
</dbReference>
<evidence type="ECO:0000256" key="1">
    <source>
        <dbReference type="ARBA" id="ARBA00009179"/>
    </source>
</evidence>
<dbReference type="Gene3D" id="2.30.42.10">
    <property type="match status" value="1"/>
</dbReference>
<dbReference type="NCBIfam" id="TIGR00225">
    <property type="entry name" value="prc"/>
    <property type="match status" value="1"/>
</dbReference>
<dbReference type="KEGG" id="pspi:PS2015_1535"/>
<dbReference type="Pfam" id="PF03572">
    <property type="entry name" value="Peptidase_S41"/>
    <property type="match status" value="1"/>
</dbReference>
<dbReference type="InterPro" id="IPR005151">
    <property type="entry name" value="Tail-specific_protease"/>
</dbReference>
<feature type="domain" description="PDZ" evidence="7">
    <location>
        <begin position="270"/>
        <end position="341"/>
    </location>
</feature>
<protein>
    <submittedName>
        <fullName evidence="8">Periplasmic tail-specific protease</fullName>
    </submittedName>
</protein>
<dbReference type="CDD" id="cd06782">
    <property type="entry name" value="cpPDZ_CPP-like"/>
    <property type="match status" value="1"/>
</dbReference>
<dbReference type="OrthoDB" id="9812068at2"/>
<evidence type="ECO:0000313" key="8">
    <source>
        <dbReference type="EMBL" id="ALO46191.1"/>
    </source>
</evidence>
<dbReference type="Pfam" id="PF11818">
    <property type="entry name" value="DUF3340"/>
    <property type="match status" value="1"/>
</dbReference>
<dbReference type="GO" id="GO:0030288">
    <property type="term" value="C:outer membrane-bounded periplasmic space"/>
    <property type="evidence" value="ECO:0007669"/>
    <property type="project" value="TreeGrafter"/>
</dbReference>
<dbReference type="GO" id="GO:0004175">
    <property type="term" value="F:endopeptidase activity"/>
    <property type="evidence" value="ECO:0007669"/>
    <property type="project" value="TreeGrafter"/>
</dbReference>
<dbReference type="GO" id="GO:0006508">
    <property type="term" value="P:proteolysis"/>
    <property type="evidence" value="ECO:0007669"/>
    <property type="project" value="UniProtKB-KW"/>
</dbReference>
<dbReference type="Pfam" id="PF17804">
    <property type="entry name" value="TSP_NTD"/>
    <property type="match status" value="1"/>
</dbReference>
<dbReference type="GO" id="GO:0008236">
    <property type="term" value="F:serine-type peptidase activity"/>
    <property type="evidence" value="ECO:0007669"/>
    <property type="project" value="UniProtKB-KW"/>
</dbReference>
<dbReference type="InterPro" id="IPR036034">
    <property type="entry name" value="PDZ_sf"/>
</dbReference>
<dbReference type="EMBL" id="CP013189">
    <property type="protein sequence ID" value="ALO46191.1"/>
    <property type="molecule type" value="Genomic_DNA"/>
</dbReference>
<keyword evidence="2 5" id="KW-0645">Protease</keyword>
<dbReference type="SMART" id="SM00245">
    <property type="entry name" value="TSPc"/>
    <property type="match status" value="1"/>
</dbReference>
<dbReference type="PATRIC" id="fig|1249552.3.peg.1541"/>
<accession>A0A0S2KDW7</accession>
<dbReference type="InterPro" id="IPR029045">
    <property type="entry name" value="ClpP/crotonase-like_dom_sf"/>
</dbReference>
<feature type="region of interest" description="Disordered" evidence="6">
    <location>
        <begin position="691"/>
        <end position="722"/>
    </location>
</feature>
<feature type="compositionally biased region" description="Acidic residues" evidence="6">
    <location>
        <begin position="706"/>
        <end position="719"/>
    </location>
</feature>
<evidence type="ECO:0000256" key="2">
    <source>
        <dbReference type="ARBA" id="ARBA00022670"/>
    </source>
</evidence>
<dbReference type="PANTHER" id="PTHR32060">
    <property type="entry name" value="TAIL-SPECIFIC PROTEASE"/>
    <property type="match status" value="1"/>
</dbReference>
<evidence type="ECO:0000256" key="6">
    <source>
        <dbReference type="SAM" id="MobiDB-lite"/>
    </source>
</evidence>
<sequence length="759" mass="85173">MLNTVASDVIRSSLRHTWHTGTRLLKVLTFASLLPMAAAVAQEPGTPDIVLPDELNIEALYEQMAPQVIYGRTAIELLRELETKHYSTVSFDNQFAERVFDNFLDGLDSQKLYFLQEDIDALIGYRETLDDALKNGNLQPAYDIYNIYHKRVLERLVWTVNFVEKELAGLDFTIDEYLEIDRDEAPWASTPEQLDDLWRQRIKNSALSLTLTGMEPDLIEERLSKRYRNQLSQVAKTNDRDVFQAFLATVARTVDPHTSYFSPRDSENFNMGLRGSLQGIGAQLTSEDEYTKVAELIKGGPAEQAGELRAGDRIIGIGQGEDGEMQDVIGLRLDDVVDQIRGEKGTLVRLSVIPAEATSEAAAREIRIVRDTVELSEQFARSEIIEVEVEADVYQVGVITLPSFYFDFEAAAAGLPNYRSSARDVRALLEELKQDGVEAVVVDLRYNGGGSLNEANELVGLFIDTGPTVQIRYSGQRNGFVRSYGDADQEIVYDGPLAVLVNRASASASEIFAGAIQDYQRGIVLGGQTFGKGTVQEIIPMNYGQVKLTRSKFYRISGASTQHRGVLPDIEFPDRYQAIETMGESNLDGALPWDTVRPVEYRNYLPLREILPELQARHQERAAEDPDFVYLNDAVQRMIEVRQRTSIPLNKDLLKAQREADRRAEFEANNQRLQAKGLPLEVWKDEEELAAEEENAESAEIAANDTENEEEAQEEDDPLLQESGRILVDMAQLLGRPMTAAYQSDNLRAAQVEIDRSAQ</sequence>
<dbReference type="InterPro" id="IPR001478">
    <property type="entry name" value="PDZ"/>
</dbReference>
<evidence type="ECO:0000256" key="4">
    <source>
        <dbReference type="ARBA" id="ARBA00022825"/>
    </source>
</evidence>
<keyword evidence="3 5" id="KW-0378">Hydrolase</keyword>
<reference evidence="8 9" key="1">
    <citation type="submission" date="2015-11" db="EMBL/GenBank/DDBJ databases">
        <authorList>
            <person name="Zhang Y."/>
            <person name="Guo Z."/>
        </authorList>
    </citation>
    <scope>NUCLEOTIDE SEQUENCE [LARGE SCALE GENOMIC DNA]</scope>
    <source>
        <strain evidence="8 9">KCTC 32221</strain>
    </source>
</reference>
<comment type="similarity">
    <text evidence="1 5">Belongs to the peptidase S41A family.</text>
</comment>
<dbReference type="Proteomes" id="UP000065641">
    <property type="component" value="Chromosome"/>
</dbReference>
<keyword evidence="9" id="KW-1185">Reference proteome</keyword>
<dbReference type="InterPro" id="IPR020992">
    <property type="entry name" value="Tail_Prtase_C"/>
</dbReference>
<dbReference type="CDD" id="cd07560">
    <property type="entry name" value="Peptidase_S41_CPP"/>
    <property type="match status" value="1"/>
</dbReference>
<dbReference type="SMART" id="SM00228">
    <property type="entry name" value="PDZ"/>
    <property type="match status" value="1"/>
</dbReference>
<evidence type="ECO:0000259" key="7">
    <source>
        <dbReference type="PROSITE" id="PS50106"/>
    </source>
</evidence>
<dbReference type="PANTHER" id="PTHR32060:SF22">
    <property type="entry name" value="CARBOXYL-TERMINAL-PROCESSING PEPTIDASE 3, CHLOROPLASTIC"/>
    <property type="match status" value="1"/>
</dbReference>
<dbReference type="AlphaFoldDB" id="A0A0S2KDW7"/>
<evidence type="ECO:0000256" key="3">
    <source>
        <dbReference type="ARBA" id="ARBA00022801"/>
    </source>
</evidence>
<dbReference type="SUPFAM" id="SSF50156">
    <property type="entry name" value="PDZ domain-like"/>
    <property type="match status" value="1"/>
</dbReference>
<dbReference type="InterPro" id="IPR040573">
    <property type="entry name" value="TSP_N"/>
</dbReference>